<dbReference type="EMBL" id="JBHUGA010000006">
    <property type="protein sequence ID" value="MFD1845338.1"/>
    <property type="molecule type" value="Genomic_DNA"/>
</dbReference>
<organism evidence="1 2">
    <name type="scientific">Arthrobacter flavus</name>
    <dbReference type="NCBI Taxonomy" id="95172"/>
    <lineage>
        <taxon>Bacteria</taxon>
        <taxon>Bacillati</taxon>
        <taxon>Actinomycetota</taxon>
        <taxon>Actinomycetes</taxon>
        <taxon>Micrococcales</taxon>
        <taxon>Micrococcaceae</taxon>
        <taxon>Arthrobacter</taxon>
    </lineage>
</organism>
<dbReference type="Proteomes" id="UP001597307">
    <property type="component" value="Unassembled WGS sequence"/>
</dbReference>
<gene>
    <name evidence="1" type="ORF">ACFSFX_01845</name>
</gene>
<accession>A0ABW4Q3T3</accession>
<keyword evidence="2" id="KW-1185">Reference proteome</keyword>
<evidence type="ECO:0000313" key="1">
    <source>
        <dbReference type="EMBL" id="MFD1845338.1"/>
    </source>
</evidence>
<evidence type="ECO:0000313" key="2">
    <source>
        <dbReference type="Proteomes" id="UP001597307"/>
    </source>
</evidence>
<proteinExistence type="predicted"/>
<sequence>MLTVDPEPFGDDFLADVSDLDDFIRSTIRFCIAGIDARHHRAAAAAHHTIYFGGPVHWDGLHLAEAA</sequence>
<protein>
    <submittedName>
        <fullName evidence="1">Uncharacterized protein</fullName>
    </submittedName>
</protein>
<comment type="caution">
    <text evidence="1">The sequence shown here is derived from an EMBL/GenBank/DDBJ whole genome shotgun (WGS) entry which is preliminary data.</text>
</comment>
<name>A0ABW4Q3T3_9MICC</name>
<reference evidence="2" key="1">
    <citation type="journal article" date="2019" name="Int. J. Syst. Evol. Microbiol.">
        <title>The Global Catalogue of Microorganisms (GCM) 10K type strain sequencing project: providing services to taxonomists for standard genome sequencing and annotation.</title>
        <authorList>
            <consortium name="The Broad Institute Genomics Platform"/>
            <consortium name="The Broad Institute Genome Sequencing Center for Infectious Disease"/>
            <person name="Wu L."/>
            <person name="Ma J."/>
        </authorList>
    </citation>
    <scope>NUCLEOTIDE SEQUENCE [LARGE SCALE GENOMIC DNA]</scope>
    <source>
        <strain evidence="2">JCM 11496</strain>
    </source>
</reference>
<dbReference type="RefSeq" id="WP_343877523.1">
    <property type="nucleotide sequence ID" value="NZ_BAAAIJ010000007.1"/>
</dbReference>